<name>A0A8S3UMG2_MYTED</name>
<evidence type="ECO:0000313" key="6">
    <source>
        <dbReference type="EMBL" id="CAG2246877.1"/>
    </source>
</evidence>
<dbReference type="SUPFAM" id="SSF56436">
    <property type="entry name" value="C-type lectin-like"/>
    <property type="match status" value="1"/>
</dbReference>
<dbReference type="EMBL" id="CAJPWZ010002885">
    <property type="protein sequence ID" value="CAG2246877.1"/>
    <property type="molecule type" value="Genomic_DNA"/>
</dbReference>
<evidence type="ECO:0000259" key="5">
    <source>
        <dbReference type="PROSITE" id="PS50923"/>
    </source>
</evidence>
<feature type="domain" description="C-type lectin" evidence="4">
    <location>
        <begin position="85"/>
        <end position="216"/>
    </location>
</feature>
<evidence type="ECO:0000256" key="3">
    <source>
        <dbReference type="PROSITE-ProRule" id="PRU00302"/>
    </source>
</evidence>
<dbReference type="InterPro" id="IPR016187">
    <property type="entry name" value="CTDL_fold"/>
</dbReference>
<evidence type="ECO:0000256" key="1">
    <source>
        <dbReference type="ARBA" id="ARBA00022729"/>
    </source>
</evidence>
<dbReference type="PANTHER" id="PTHR22803">
    <property type="entry name" value="MANNOSE, PHOSPHOLIPASE, LECTIN RECEPTOR RELATED"/>
    <property type="match status" value="1"/>
</dbReference>
<dbReference type="CDD" id="cd00037">
    <property type="entry name" value="CLECT"/>
    <property type="match status" value="1"/>
</dbReference>
<dbReference type="Proteomes" id="UP000683360">
    <property type="component" value="Unassembled WGS sequence"/>
</dbReference>
<evidence type="ECO:0000259" key="4">
    <source>
        <dbReference type="PROSITE" id="PS50041"/>
    </source>
</evidence>
<reference evidence="6" key="1">
    <citation type="submission" date="2021-03" db="EMBL/GenBank/DDBJ databases">
        <authorList>
            <person name="Bekaert M."/>
        </authorList>
    </citation>
    <scope>NUCLEOTIDE SEQUENCE</scope>
</reference>
<accession>A0A8S3UMG2</accession>
<dbReference type="InterPro" id="IPR000436">
    <property type="entry name" value="Sushi_SCR_CCP_dom"/>
</dbReference>
<dbReference type="InterPro" id="IPR035976">
    <property type="entry name" value="Sushi/SCR/CCP_sf"/>
</dbReference>
<keyword evidence="2" id="KW-1015">Disulfide bond</keyword>
<comment type="caution">
    <text evidence="6">The sequence shown here is derived from an EMBL/GenBank/DDBJ whole genome shotgun (WGS) entry which is preliminary data.</text>
</comment>
<dbReference type="Pfam" id="PF00084">
    <property type="entry name" value="Sushi"/>
    <property type="match status" value="1"/>
</dbReference>
<proteinExistence type="predicted"/>
<dbReference type="InterPro" id="IPR001304">
    <property type="entry name" value="C-type_lectin-like"/>
</dbReference>
<comment type="caution">
    <text evidence="3">Lacks conserved residue(s) required for the propagation of feature annotation.</text>
</comment>
<dbReference type="SMART" id="SM00034">
    <property type="entry name" value="CLECT"/>
    <property type="match status" value="1"/>
</dbReference>
<dbReference type="InterPro" id="IPR016186">
    <property type="entry name" value="C-type_lectin-like/link_sf"/>
</dbReference>
<dbReference type="PROSITE" id="PS50923">
    <property type="entry name" value="SUSHI"/>
    <property type="match status" value="1"/>
</dbReference>
<dbReference type="SUPFAM" id="SSF57535">
    <property type="entry name" value="Complement control module/SCR domain"/>
    <property type="match status" value="1"/>
</dbReference>
<dbReference type="CDD" id="cd00033">
    <property type="entry name" value="CCP"/>
    <property type="match status" value="1"/>
</dbReference>
<protein>
    <recommendedName>
        <fullName evidence="8">C-type lectin</fullName>
    </recommendedName>
</protein>
<dbReference type="Gene3D" id="3.10.100.10">
    <property type="entry name" value="Mannose-Binding Protein A, subunit A"/>
    <property type="match status" value="1"/>
</dbReference>
<dbReference type="Pfam" id="PF00059">
    <property type="entry name" value="Lectin_C"/>
    <property type="match status" value="1"/>
</dbReference>
<feature type="domain" description="Sushi" evidence="5">
    <location>
        <begin position="21"/>
        <end position="76"/>
    </location>
</feature>
<dbReference type="OrthoDB" id="6162243at2759"/>
<evidence type="ECO:0000256" key="2">
    <source>
        <dbReference type="ARBA" id="ARBA00023157"/>
    </source>
</evidence>
<dbReference type="PROSITE" id="PS50041">
    <property type="entry name" value="C_TYPE_LECTIN_2"/>
    <property type="match status" value="1"/>
</dbReference>
<organism evidence="6 7">
    <name type="scientific">Mytilus edulis</name>
    <name type="common">Blue mussel</name>
    <dbReference type="NCBI Taxonomy" id="6550"/>
    <lineage>
        <taxon>Eukaryota</taxon>
        <taxon>Metazoa</taxon>
        <taxon>Spiralia</taxon>
        <taxon>Lophotrochozoa</taxon>
        <taxon>Mollusca</taxon>
        <taxon>Bivalvia</taxon>
        <taxon>Autobranchia</taxon>
        <taxon>Pteriomorphia</taxon>
        <taxon>Mytilida</taxon>
        <taxon>Mytiloidea</taxon>
        <taxon>Mytilidae</taxon>
        <taxon>Mytilinae</taxon>
        <taxon>Mytilus</taxon>
    </lineage>
</organism>
<keyword evidence="3" id="KW-0768">Sushi</keyword>
<keyword evidence="7" id="KW-1185">Reference proteome</keyword>
<dbReference type="Gene3D" id="2.10.70.10">
    <property type="entry name" value="Complement Module, domain 1"/>
    <property type="match status" value="1"/>
</dbReference>
<gene>
    <name evidence="6" type="ORF">MEDL_58828</name>
</gene>
<evidence type="ECO:0000313" key="7">
    <source>
        <dbReference type="Proteomes" id="UP000683360"/>
    </source>
</evidence>
<sequence length="226" mass="25061">MFGPGFVNKGKCCGNRPCCVFECEDLQIEYGKADLNGTGVGSSATFSCQAGYRLLGNKLLTCTRNGWSEYIPICFASGTTVVTRFGGSRYKFLPGLIDWSTAEGYCKVQGGNLTTIETKEENDFLRSVATLIKTTGEINPNQWWIGLTDKKTEGSFEWISGHQLSYTDWYQGGSRQPDNIDSRGGTLNADCASLSPNYSFQWVDEACHQLLNAFCEIWSVFIHMPK</sequence>
<dbReference type="SMART" id="SM00032">
    <property type="entry name" value="CCP"/>
    <property type="match status" value="1"/>
</dbReference>
<dbReference type="InterPro" id="IPR050111">
    <property type="entry name" value="C-type_lectin/snaclec_domain"/>
</dbReference>
<keyword evidence="1" id="KW-0732">Signal</keyword>
<evidence type="ECO:0008006" key="8">
    <source>
        <dbReference type="Google" id="ProtNLM"/>
    </source>
</evidence>
<dbReference type="AlphaFoldDB" id="A0A8S3UMG2"/>